<dbReference type="RefSeq" id="WP_147082490.1">
    <property type="nucleotide sequence ID" value="NZ_VOQR01000001.1"/>
</dbReference>
<protein>
    <submittedName>
        <fullName evidence="2">DGQHR domain-containing protein</fullName>
    </submittedName>
</protein>
<dbReference type="CDD" id="cd16413">
    <property type="entry name" value="DGQHR_domain"/>
    <property type="match status" value="1"/>
</dbReference>
<gene>
    <name evidence="2" type="ORF">FSB78_10480</name>
</gene>
<comment type="caution">
    <text evidence="2">The sequence shown here is derived from an EMBL/GenBank/DDBJ whole genome shotgun (WGS) entry which is preliminary data.</text>
</comment>
<evidence type="ECO:0000313" key="2">
    <source>
        <dbReference type="EMBL" id="TXC71320.1"/>
    </source>
</evidence>
<keyword evidence="3" id="KW-1185">Reference proteome</keyword>
<accession>A0A5C6UFV7</accession>
<reference evidence="2 3" key="1">
    <citation type="journal article" date="2013" name="Antonie Van Leeuwenhoek">
        <title>Sphingomonas ginsenosidivorax sp. nov., with the ability to transform ginsenosides.</title>
        <authorList>
            <person name="Jin X.F."/>
            <person name="Kim J.K."/>
            <person name="Liu Q.M."/>
            <person name="Kang M.S."/>
            <person name="He D."/>
            <person name="Jin F.X."/>
            <person name="Kim S.C."/>
            <person name="Im W.T."/>
        </authorList>
    </citation>
    <scope>NUCLEOTIDE SEQUENCE [LARGE SCALE GENOMIC DNA]</scope>
    <source>
        <strain evidence="2 3">KHI67</strain>
    </source>
</reference>
<proteinExistence type="predicted"/>
<name>A0A5C6UFV7_9SPHN</name>
<dbReference type="EMBL" id="VOQR01000001">
    <property type="protein sequence ID" value="TXC71320.1"/>
    <property type="molecule type" value="Genomic_DNA"/>
</dbReference>
<feature type="region of interest" description="Disordered" evidence="1">
    <location>
        <begin position="88"/>
        <end position="133"/>
    </location>
</feature>
<organism evidence="2 3">
    <name type="scientific">Sphingomonas ginsenosidivorax</name>
    <dbReference type="NCBI Taxonomy" id="862135"/>
    <lineage>
        <taxon>Bacteria</taxon>
        <taxon>Pseudomonadati</taxon>
        <taxon>Pseudomonadota</taxon>
        <taxon>Alphaproteobacteria</taxon>
        <taxon>Sphingomonadales</taxon>
        <taxon>Sphingomonadaceae</taxon>
        <taxon>Sphingomonas</taxon>
    </lineage>
</organism>
<sequence>MTETATRFPYRTKALRIRQELAECFVAALPARLLLDVCFSDVLTAEHTDDTKKPYVLGGTQREQREKRLQEVGRYIDRDDTAFPNSIILAANSRPSDGTTEDAPDDQADEDAEEEETGESEVGPEDRNPAGIDRRWRIEVGDDGCHELVIPSESKLAAVVDGQHRLFGFTKAEVLERLDMDMICTIYLDLPKSFQAQIFATINSNQKPVDKSLTYEMFGYNIDDEDPSFWSPDKLAVFLTRRLGSDEGSPLKGRIVIAPKKDAALAALTGTTGWKVSTAVIVEGIARLLTSNPKSDANSLQTPRKVRRVDIRDRRKDRSPLREAYFNGQDVVIYTMVLNYLTACNELFWALAPVDSFIYKTVGVQALFDILRKLAPAAYETKVISVDHFRSILKPAEDLDFTEDRFRNASGSGRSIIRRAIEEEIGLGR</sequence>
<feature type="compositionally biased region" description="Basic and acidic residues" evidence="1">
    <location>
        <begin position="124"/>
        <end position="133"/>
    </location>
</feature>
<feature type="compositionally biased region" description="Acidic residues" evidence="1">
    <location>
        <begin position="99"/>
        <end position="123"/>
    </location>
</feature>
<dbReference type="OrthoDB" id="9789139at2"/>
<dbReference type="InterPro" id="IPR017601">
    <property type="entry name" value="DGQHR-contain_dom"/>
</dbReference>
<dbReference type="AlphaFoldDB" id="A0A5C6UFV7"/>
<dbReference type="Proteomes" id="UP000321250">
    <property type="component" value="Unassembled WGS sequence"/>
</dbReference>
<evidence type="ECO:0000313" key="3">
    <source>
        <dbReference type="Proteomes" id="UP000321250"/>
    </source>
</evidence>
<evidence type="ECO:0000256" key="1">
    <source>
        <dbReference type="SAM" id="MobiDB-lite"/>
    </source>
</evidence>
<dbReference type="NCBIfam" id="TIGR03187">
    <property type="entry name" value="DGQHR"/>
    <property type="match status" value="1"/>
</dbReference>